<accession>A0A0J6YGQ8</accession>
<dbReference type="EMBL" id="DS028097">
    <property type="protein sequence ID" value="KMP07891.1"/>
    <property type="molecule type" value="Genomic_DNA"/>
</dbReference>
<proteinExistence type="predicted"/>
<protein>
    <submittedName>
        <fullName evidence="1">Uncharacterized protein</fullName>
    </submittedName>
</protein>
<name>A0A0J6YGQ8_COCIT</name>
<evidence type="ECO:0000313" key="2">
    <source>
        <dbReference type="Proteomes" id="UP000054565"/>
    </source>
</evidence>
<gene>
    <name evidence="1" type="ORF">CIRG_07572</name>
</gene>
<evidence type="ECO:0000313" key="1">
    <source>
        <dbReference type="EMBL" id="KMP07891.1"/>
    </source>
</evidence>
<dbReference type="Proteomes" id="UP000054565">
    <property type="component" value="Unassembled WGS sequence"/>
</dbReference>
<organism evidence="1 2">
    <name type="scientific">Coccidioides immitis RMSCC 2394</name>
    <dbReference type="NCBI Taxonomy" id="404692"/>
    <lineage>
        <taxon>Eukaryota</taxon>
        <taxon>Fungi</taxon>
        <taxon>Dikarya</taxon>
        <taxon>Ascomycota</taxon>
        <taxon>Pezizomycotina</taxon>
        <taxon>Eurotiomycetes</taxon>
        <taxon>Eurotiomycetidae</taxon>
        <taxon>Onygenales</taxon>
        <taxon>Onygenaceae</taxon>
        <taxon>Coccidioides</taxon>
    </lineage>
</organism>
<sequence length="79" mass="9222">MPFPTAFTTVCPREKPLLFKPTHPNAEFHMAECHDIYLGPKHKVTTDDWGRATTMNRMTEMQFSPRPRLTWTNKFASLI</sequence>
<reference evidence="2" key="1">
    <citation type="journal article" date="2010" name="Genome Res.">
        <title>Population genomic sequencing of Coccidioides fungi reveals recent hybridization and transposon control.</title>
        <authorList>
            <person name="Neafsey D.E."/>
            <person name="Barker B.M."/>
            <person name="Sharpton T.J."/>
            <person name="Stajich J.E."/>
            <person name="Park D.J."/>
            <person name="Whiston E."/>
            <person name="Hung C.-Y."/>
            <person name="McMahan C."/>
            <person name="White J."/>
            <person name="Sykes S."/>
            <person name="Heiman D."/>
            <person name="Young S."/>
            <person name="Zeng Q."/>
            <person name="Abouelleil A."/>
            <person name="Aftuck L."/>
            <person name="Bessette D."/>
            <person name="Brown A."/>
            <person name="FitzGerald M."/>
            <person name="Lui A."/>
            <person name="Macdonald J.P."/>
            <person name="Priest M."/>
            <person name="Orbach M.J."/>
            <person name="Galgiani J.N."/>
            <person name="Kirkland T.N."/>
            <person name="Cole G.T."/>
            <person name="Birren B.W."/>
            <person name="Henn M.R."/>
            <person name="Taylor J.W."/>
            <person name="Rounsley S.D."/>
        </authorList>
    </citation>
    <scope>NUCLEOTIDE SEQUENCE [LARGE SCALE GENOMIC DNA]</scope>
    <source>
        <strain evidence="2">RMSCC 2394</strain>
    </source>
</reference>
<dbReference type="AlphaFoldDB" id="A0A0J6YGQ8"/>